<dbReference type="NCBIfam" id="TIGR01509">
    <property type="entry name" value="HAD-SF-IA-v3"/>
    <property type="match status" value="1"/>
</dbReference>
<evidence type="ECO:0000256" key="2">
    <source>
        <dbReference type="ARBA" id="ARBA00006171"/>
    </source>
</evidence>
<sequence>MPAPNLNDALQGPRLKAFLFDLDGVLTPTVDLHKEAWRLLFEDEFAKHGVAPYEGEADYVAHVDGKPRFDGVRDMLAARGITLPEGEPTDPPTADTVMGLGNRKNEMFERALAEQGIAAYPGSLALLDALRGTHFEAAVVSSSRNAVPVLEVARIRDRFDVIVDGVVAAAEGLPGKPAPDTYRAAAARLGLEPSECVVVEDALSGVQAGRAGDFGLVIGVDRGAGGDELIAAGADVVVDDLSELVPATEGAA</sequence>
<dbReference type="RefSeq" id="WP_085017900.1">
    <property type="nucleotide sequence ID" value="NZ_BMHD01000001.1"/>
</dbReference>
<dbReference type="GO" id="GO:0046872">
    <property type="term" value="F:metal ion binding"/>
    <property type="evidence" value="ECO:0007669"/>
    <property type="project" value="UniProtKB-KW"/>
</dbReference>
<dbReference type="SFLD" id="SFLDS00003">
    <property type="entry name" value="Haloacid_Dehalogenase"/>
    <property type="match status" value="1"/>
</dbReference>
<evidence type="ECO:0000256" key="3">
    <source>
        <dbReference type="ARBA" id="ARBA00022553"/>
    </source>
</evidence>
<evidence type="ECO:0000256" key="5">
    <source>
        <dbReference type="ARBA" id="ARBA00022842"/>
    </source>
</evidence>
<dbReference type="EC" id="5.4.2.6" evidence="9"/>
<dbReference type="InterPro" id="IPR051600">
    <property type="entry name" value="Beta-PGM-like"/>
</dbReference>
<keyword evidence="7" id="KW-0119">Carbohydrate metabolism</keyword>
<evidence type="ECO:0000256" key="10">
    <source>
        <dbReference type="ARBA" id="ARBA00044991"/>
    </source>
</evidence>
<reference evidence="11 12" key="1">
    <citation type="submission" date="2017-04" db="EMBL/GenBank/DDBJ databases">
        <authorList>
            <person name="Afonso C.L."/>
            <person name="Miller P.J."/>
            <person name="Scott M.A."/>
            <person name="Spackman E."/>
            <person name="Goraichik I."/>
            <person name="Dimitrov K.M."/>
            <person name="Suarez D.L."/>
            <person name="Swayne D.E."/>
        </authorList>
    </citation>
    <scope>NUCLEOTIDE SEQUENCE [LARGE SCALE GENOMIC DNA]</scope>
    <source>
        <strain evidence="12">XA(T)</strain>
    </source>
</reference>
<name>A0A1X9LIH6_9MICO</name>
<organism evidence="11 12">
    <name type="scientific">Cnuibacter physcomitrellae</name>
    <dbReference type="NCBI Taxonomy" id="1619308"/>
    <lineage>
        <taxon>Bacteria</taxon>
        <taxon>Bacillati</taxon>
        <taxon>Actinomycetota</taxon>
        <taxon>Actinomycetes</taxon>
        <taxon>Micrococcales</taxon>
        <taxon>Microbacteriaceae</taxon>
        <taxon>Cnuibacter</taxon>
    </lineage>
</organism>
<dbReference type="Proteomes" id="UP000192775">
    <property type="component" value="Chromosome"/>
</dbReference>
<evidence type="ECO:0000313" key="11">
    <source>
        <dbReference type="EMBL" id="ARJ04088.1"/>
    </source>
</evidence>
<dbReference type="EMBL" id="CP020715">
    <property type="protein sequence ID" value="ARJ04088.1"/>
    <property type="molecule type" value="Genomic_DNA"/>
</dbReference>
<comment type="catalytic activity">
    <reaction evidence="8">
        <text>beta-D-glucose 1-phosphate = beta-D-glucose 6-phosphate</text>
        <dbReference type="Rhea" id="RHEA:20113"/>
        <dbReference type="ChEBI" id="CHEBI:57684"/>
        <dbReference type="ChEBI" id="CHEBI:58247"/>
        <dbReference type="EC" id="5.4.2.6"/>
    </reaction>
</comment>
<dbReference type="InterPro" id="IPR006439">
    <property type="entry name" value="HAD-SF_hydro_IA"/>
</dbReference>
<dbReference type="InterPro" id="IPR023198">
    <property type="entry name" value="PGP-like_dom2"/>
</dbReference>
<evidence type="ECO:0000256" key="4">
    <source>
        <dbReference type="ARBA" id="ARBA00022723"/>
    </source>
</evidence>
<evidence type="ECO:0000256" key="8">
    <source>
        <dbReference type="ARBA" id="ARBA00044926"/>
    </source>
</evidence>
<keyword evidence="6" id="KW-0413">Isomerase</keyword>
<dbReference type="Gene3D" id="3.40.50.1000">
    <property type="entry name" value="HAD superfamily/HAD-like"/>
    <property type="match status" value="1"/>
</dbReference>
<dbReference type="GO" id="GO:0008801">
    <property type="term" value="F:beta-phosphoglucomutase activity"/>
    <property type="evidence" value="ECO:0007669"/>
    <property type="project" value="UniProtKB-EC"/>
</dbReference>
<keyword evidence="12" id="KW-1185">Reference proteome</keyword>
<dbReference type="SFLD" id="SFLDG01129">
    <property type="entry name" value="C1.5:_HAD__Beta-PGM__Phosphata"/>
    <property type="match status" value="1"/>
</dbReference>
<dbReference type="Pfam" id="PF00702">
    <property type="entry name" value="Hydrolase"/>
    <property type="match status" value="1"/>
</dbReference>
<dbReference type="Gene3D" id="1.10.150.240">
    <property type="entry name" value="Putative phosphatase, domain 2"/>
    <property type="match status" value="1"/>
</dbReference>
<accession>A0A1X9LIH6</accession>
<dbReference type="PANTHER" id="PTHR46193:SF18">
    <property type="entry name" value="HEXITOL PHOSPHATASE B"/>
    <property type="match status" value="1"/>
</dbReference>
<dbReference type="InterPro" id="IPR023214">
    <property type="entry name" value="HAD_sf"/>
</dbReference>
<evidence type="ECO:0000256" key="7">
    <source>
        <dbReference type="ARBA" id="ARBA00023277"/>
    </source>
</evidence>
<comment type="similarity">
    <text evidence="2">Belongs to the HAD-like hydrolase superfamily. CbbY/CbbZ/Gph/YieH family.</text>
</comment>
<dbReference type="InterPro" id="IPR010976">
    <property type="entry name" value="B-phosphoglucomutase_hydrolase"/>
</dbReference>
<dbReference type="KEGG" id="cphy:B5808_01735"/>
<keyword evidence="4" id="KW-0479">Metal-binding</keyword>
<protein>
    <recommendedName>
        <fullName evidence="10">Beta-phosphoglucomutase</fullName>
        <ecNumber evidence="9">5.4.2.6</ecNumber>
    </recommendedName>
</protein>
<dbReference type="PRINTS" id="PR00413">
    <property type="entry name" value="HADHALOGNASE"/>
</dbReference>
<dbReference type="InterPro" id="IPR036412">
    <property type="entry name" value="HAD-like_sf"/>
</dbReference>
<gene>
    <name evidence="11" type="ORF">B5808_01735</name>
</gene>
<proteinExistence type="inferred from homology"/>
<dbReference type="NCBIfam" id="TIGR02009">
    <property type="entry name" value="PGMB-YQAB-SF"/>
    <property type="match status" value="1"/>
</dbReference>
<dbReference type="STRING" id="1619308.B5808_01735"/>
<dbReference type="SUPFAM" id="SSF56784">
    <property type="entry name" value="HAD-like"/>
    <property type="match status" value="1"/>
</dbReference>
<evidence type="ECO:0000256" key="6">
    <source>
        <dbReference type="ARBA" id="ARBA00023235"/>
    </source>
</evidence>
<dbReference type="PANTHER" id="PTHR46193">
    <property type="entry name" value="6-PHOSPHOGLUCONATE PHOSPHATASE"/>
    <property type="match status" value="1"/>
</dbReference>
<evidence type="ECO:0000313" key="12">
    <source>
        <dbReference type="Proteomes" id="UP000192775"/>
    </source>
</evidence>
<dbReference type="AlphaFoldDB" id="A0A1X9LIH6"/>
<keyword evidence="5" id="KW-0460">Magnesium</keyword>
<evidence type="ECO:0000256" key="9">
    <source>
        <dbReference type="ARBA" id="ARBA00044968"/>
    </source>
</evidence>
<keyword evidence="3" id="KW-0597">Phosphoprotein</keyword>
<evidence type="ECO:0000256" key="1">
    <source>
        <dbReference type="ARBA" id="ARBA00001946"/>
    </source>
</evidence>
<comment type="cofactor">
    <cofactor evidence="1">
        <name>Mg(2+)</name>
        <dbReference type="ChEBI" id="CHEBI:18420"/>
    </cofactor>
</comment>